<sequence length="373" mass="42245">MNMLFKNEYFYIIINMEKNMFNSLSDIKNTYDNLVKKLDDHEVINNIKEYTKISKEVNKIKDIAETFTKYLNLQNDYNDAKVMINSKNEEEVLFAKSIIEENEVKLAQLEEELKILILPKDENDDKNVIMEIRGAAGGDEANIFAGDLFKMYTKFAEDLNFKLKVISSSAASVGGFTQIVFSIKGDKAYSKLKFESGVHRVQRVPVTESAGRIHTSTATVTVMPEIDDSVDIEIKPQDLQIDTYRSSGAGGQSVNTTDSAVRITHLPTGIVVSSQDERSQIANRETALTVLKSKLYDLEIQKKQQEEAGYRKLAGHGDRSEKIRTYNYPQDRVTDHRIGYSTSLKQVMEGKLLTIIEALLTEEQNQKIKESGL</sequence>
<evidence type="ECO:0000256" key="4">
    <source>
        <dbReference type="ARBA" id="ARBA00022917"/>
    </source>
</evidence>
<dbReference type="InterPro" id="IPR050057">
    <property type="entry name" value="Prokaryotic/Mito_RF"/>
</dbReference>
<dbReference type="Proteomes" id="UP000006810">
    <property type="component" value="Chromosome"/>
</dbReference>
<evidence type="ECO:0000313" key="9">
    <source>
        <dbReference type="EMBL" id="BAH70042.1"/>
    </source>
</evidence>
<dbReference type="HAMAP" id="MF_00093">
    <property type="entry name" value="Rel_fac_1"/>
    <property type="match status" value="1"/>
</dbReference>
<evidence type="ECO:0000256" key="2">
    <source>
        <dbReference type="ARBA" id="ARBA00010835"/>
    </source>
</evidence>
<feature type="modified residue" description="N5-methylglutamine" evidence="6">
    <location>
        <position position="252"/>
    </location>
</feature>
<dbReference type="PANTHER" id="PTHR43804">
    <property type="entry name" value="LD18447P"/>
    <property type="match status" value="1"/>
</dbReference>
<comment type="function">
    <text evidence="1 6">Peptide chain release factor 1 directs the termination of translation in response to the peptide chain termination codons UAG and UAA.</text>
</comment>
<dbReference type="KEGG" id="mfp:MBIO_0777"/>
<evidence type="ECO:0000256" key="5">
    <source>
        <dbReference type="ARBA" id="ARBA00050039"/>
    </source>
</evidence>
<feature type="domain" description="Prokaryotic-type class I peptide chain release factors" evidence="8">
    <location>
        <begin position="245"/>
        <end position="261"/>
    </location>
</feature>
<dbReference type="eggNOG" id="COG0216">
    <property type="taxonomic scope" value="Bacteria"/>
</dbReference>
<dbReference type="GO" id="GO:0016149">
    <property type="term" value="F:translation release factor activity, codon specific"/>
    <property type="evidence" value="ECO:0007669"/>
    <property type="project" value="UniProtKB-UniRule"/>
</dbReference>
<dbReference type="EMBL" id="AP009608">
    <property type="protein sequence ID" value="BAH70042.1"/>
    <property type="molecule type" value="Genomic_DNA"/>
</dbReference>
<feature type="coiled-coil region" evidence="7">
    <location>
        <begin position="70"/>
        <end position="112"/>
    </location>
</feature>
<name>C4XFX0_MYCFP</name>
<evidence type="ECO:0000259" key="8">
    <source>
        <dbReference type="PROSITE" id="PS00745"/>
    </source>
</evidence>
<dbReference type="NCBIfam" id="TIGR00019">
    <property type="entry name" value="prfA"/>
    <property type="match status" value="1"/>
</dbReference>
<dbReference type="SMART" id="SM00937">
    <property type="entry name" value="PCRF"/>
    <property type="match status" value="1"/>
</dbReference>
<keyword evidence="6" id="KW-0963">Cytoplasm</keyword>
<dbReference type="Pfam" id="PF00472">
    <property type="entry name" value="RF-1"/>
    <property type="match status" value="1"/>
</dbReference>
<dbReference type="InterPro" id="IPR045853">
    <property type="entry name" value="Pep_chain_release_fac_I_sf"/>
</dbReference>
<keyword evidence="3 6" id="KW-0488">Methylation</keyword>
<dbReference type="InterPro" id="IPR000352">
    <property type="entry name" value="Pep_chain_release_fac_I"/>
</dbReference>
<comment type="PTM">
    <text evidence="6">Methylated by PrmC. Methylation increases the termination efficiency of RF1.</text>
</comment>
<dbReference type="Gene3D" id="6.10.140.1950">
    <property type="match status" value="1"/>
</dbReference>
<accession>C4XFX0</accession>
<dbReference type="AlphaFoldDB" id="C4XFX0"/>
<gene>
    <name evidence="6" type="primary">prfA</name>
    <name evidence="9" type="ordered locus">MBIO_0777</name>
</gene>
<proteinExistence type="inferred from homology"/>
<dbReference type="FunFam" id="3.30.70.1660:FF:000002">
    <property type="entry name" value="Peptide chain release factor 1"/>
    <property type="match status" value="1"/>
</dbReference>
<dbReference type="PATRIC" id="fig|496833.3.peg.370"/>
<dbReference type="PANTHER" id="PTHR43804:SF7">
    <property type="entry name" value="LD18447P"/>
    <property type="match status" value="1"/>
</dbReference>
<dbReference type="HOGENOM" id="CLU_036856_0_1_14"/>
<evidence type="ECO:0000256" key="6">
    <source>
        <dbReference type="HAMAP-Rule" id="MF_00093"/>
    </source>
</evidence>
<dbReference type="NCBIfam" id="NF001859">
    <property type="entry name" value="PRK00591.1"/>
    <property type="match status" value="1"/>
</dbReference>
<dbReference type="FunFam" id="3.30.160.20:FF:000004">
    <property type="entry name" value="Peptide chain release factor 1"/>
    <property type="match status" value="1"/>
</dbReference>
<organism evidence="9 10">
    <name type="scientific">Mycoplasmopsis fermentans (strain ATCC 19989 / NBRC 14854 / NCTC 10117 / PG18)</name>
    <name type="common">Mycoplasma fermentans</name>
    <dbReference type="NCBI Taxonomy" id="496833"/>
    <lineage>
        <taxon>Bacteria</taxon>
        <taxon>Bacillati</taxon>
        <taxon>Mycoplasmatota</taxon>
        <taxon>Mycoplasmoidales</taxon>
        <taxon>Metamycoplasmataceae</taxon>
        <taxon>Mycoplasmopsis</taxon>
    </lineage>
</organism>
<dbReference type="Gene3D" id="3.30.160.20">
    <property type="match status" value="1"/>
</dbReference>
<dbReference type="SUPFAM" id="SSF75620">
    <property type="entry name" value="Release factor"/>
    <property type="match status" value="1"/>
</dbReference>
<keyword evidence="10" id="KW-1185">Reference proteome</keyword>
<reference evidence="9 10" key="1">
    <citation type="journal article" date="2009" name="Curr. Microbiol.">
        <title>Molecular cloning and expression of a novel cholinephosphotransferase involved in glycoglycerophospholipid biosynthesis of Mycoplasma fermentans.</title>
        <authorList>
            <person name="Ishida N."/>
            <person name="Irikura D."/>
            <person name="Matsuda K."/>
            <person name="Sato S."/>
            <person name="Asano K."/>
        </authorList>
    </citation>
    <scope>NUCLEOTIDE SEQUENCE [LARGE SCALE GENOMIC DNA]</scope>
    <source>
        <strain evidence="10">ATCC 19989 / NBRC 14854 / NCTC 10117 / PG18</strain>
    </source>
</reference>
<evidence type="ECO:0000313" key="10">
    <source>
        <dbReference type="Proteomes" id="UP000006810"/>
    </source>
</evidence>
<evidence type="ECO:0000256" key="1">
    <source>
        <dbReference type="ARBA" id="ARBA00002986"/>
    </source>
</evidence>
<dbReference type="InterPro" id="IPR004373">
    <property type="entry name" value="RF-1"/>
</dbReference>
<dbReference type="PROSITE" id="PS00745">
    <property type="entry name" value="RF_PROK_I"/>
    <property type="match status" value="1"/>
</dbReference>
<dbReference type="Pfam" id="PF03462">
    <property type="entry name" value="PCRF"/>
    <property type="match status" value="1"/>
</dbReference>
<protein>
    <recommendedName>
        <fullName evidence="5 6">Peptide chain release factor 1</fullName>
        <shortName evidence="6">RF-1</shortName>
    </recommendedName>
</protein>
<keyword evidence="7" id="KW-0175">Coiled coil</keyword>
<evidence type="ECO:0000256" key="7">
    <source>
        <dbReference type="SAM" id="Coils"/>
    </source>
</evidence>
<dbReference type="InterPro" id="IPR005139">
    <property type="entry name" value="PCRF"/>
</dbReference>
<comment type="subcellular location">
    <subcellularLocation>
        <location evidence="6">Cytoplasm</location>
    </subcellularLocation>
</comment>
<dbReference type="GO" id="GO:0005737">
    <property type="term" value="C:cytoplasm"/>
    <property type="evidence" value="ECO:0007669"/>
    <property type="project" value="UniProtKB-SubCell"/>
</dbReference>
<keyword evidence="4 6" id="KW-0648">Protein biosynthesis</keyword>
<comment type="similarity">
    <text evidence="2 6">Belongs to the prokaryotic/mitochondrial release factor family.</text>
</comment>
<dbReference type="Gene3D" id="3.30.70.1660">
    <property type="match status" value="1"/>
</dbReference>
<evidence type="ECO:0000256" key="3">
    <source>
        <dbReference type="ARBA" id="ARBA00022481"/>
    </source>
</evidence>